<keyword evidence="3 5" id="KW-1133">Transmembrane helix</keyword>
<sequence length="109" mass="12270">METNQSYKIVNGFSYLSILFLPIIFPLIVWLLAGDRAEMRYHAIRAFWLHLIPTLLTMISVIFIGSVGLFTGNAAHVGWLSIILIGILAIVSFVLFIYNIVKAVQIFIS</sequence>
<evidence type="ECO:0000313" key="6">
    <source>
        <dbReference type="EMBL" id="QER66832.1"/>
    </source>
</evidence>
<evidence type="ECO:0000256" key="3">
    <source>
        <dbReference type="ARBA" id="ARBA00022989"/>
    </source>
</evidence>
<reference evidence="6 7" key="1">
    <citation type="submission" date="2019-09" db="EMBL/GenBank/DDBJ databases">
        <title>Complete Genome Sequence of Lactobacillus nenjiangensis SH-Y15, isolated from sauerkraut.</title>
        <authorList>
            <person name="Yang H."/>
        </authorList>
    </citation>
    <scope>NUCLEOTIDE SEQUENCE [LARGE SCALE GENOMIC DNA]</scope>
    <source>
        <strain evidence="6 7">SH-Y15</strain>
    </source>
</reference>
<dbReference type="KEGG" id="lnn:F0161_02380"/>
<evidence type="ECO:0000313" key="7">
    <source>
        <dbReference type="Proteomes" id="UP000325295"/>
    </source>
</evidence>
<dbReference type="OrthoDB" id="2328241at2"/>
<keyword evidence="2 5" id="KW-0812">Transmembrane</keyword>
<feature type="transmembrane region" description="Helical" evidence="5">
    <location>
        <begin position="77"/>
        <end position="101"/>
    </location>
</feature>
<dbReference type="EMBL" id="CP043939">
    <property type="protein sequence ID" value="QER66832.1"/>
    <property type="molecule type" value="Genomic_DNA"/>
</dbReference>
<evidence type="ECO:0000256" key="4">
    <source>
        <dbReference type="ARBA" id="ARBA00023136"/>
    </source>
</evidence>
<feature type="transmembrane region" description="Helical" evidence="5">
    <location>
        <begin position="46"/>
        <end position="71"/>
    </location>
</feature>
<comment type="subcellular location">
    <subcellularLocation>
        <location evidence="1">Membrane</location>
        <topology evidence="1">Multi-pass membrane protein</topology>
    </subcellularLocation>
</comment>
<evidence type="ECO:0000256" key="5">
    <source>
        <dbReference type="SAM" id="Phobius"/>
    </source>
</evidence>
<feature type="transmembrane region" description="Helical" evidence="5">
    <location>
        <begin position="12"/>
        <end position="34"/>
    </location>
</feature>
<keyword evidence="7" id="KW-1185">Reference proteome</keyword>
<dbReference type="RefSeq" id="WP_137601450.1">
    <property type="nucleotide sequence ID" value="NZ_BJEB01000009.1"/>
</dbReference>
<gene>
    <name evidence="6" type="ORF">F0161_02380</name>
</gene>
<accession>A0A5P1WYV1</accession>
<proteinExistence type="predicted"/>
<protein>
    <submittedName>
        <fullName evidence="6">DUF4870 domain-containing protein</fullName>
    </submittedName>
</protein>
<dbReference type="InterPro" id="IPR019109">
    <property type="entry name" value="MamF_MmsF"/>
</dbReference>
<evidence type="ECO:0000256" key="1">
    <source>
        <dbReference type="ARBA" id="ARBA00004141"/>
    </source>
</evidence>
<name>A0A5P1WYV1_9LACO</name>
<organism evidence="6 7">
    <name type="scientific">Paucilactobacillus nenjiangensis</name>
    <dbReference type="NCBI Taxonomy" id="1296540"/>
    <lineage>
        <taxon>Bacteria</taxon>
        <taxon>Bacillati</taxon>
        <taxon>Bacillota</taxon>
        <taxon>Bacilli</taxon>
        <taxon>Lactobacillales</taxon>
        <taxon>Lactobacillaceae</taxon>
        <taxon>Paucilactobacillus</taxon>
    </lineage>
</organism>
<dbReference type="AlphaFoldDB" id="A0A5P1WYV1"/>
<dbReference type="Proteomes" id="UP000325295">
    <property type="component" value="Chromosome"/>
</dbReference>
<dbReference type="Pfam" id="PF09685">
    <property type="entry name" value="MamF_MmsF"/>
    <property type="match status" value="1"/>
</dbReference>
<evidence type="ECO:0000256" key="2">
    <source>
        <dbReference type="ARBA" id="ARBA00022692"/>
    </source>
</evidence>
<keyword evidence="4 5" id="KW-0472">Membrane</keyword>